<dbReference type="GO" id="GO:0006525">
    <property type="term" value="P:arginine metabolic process"/>
    <property type="evidence" value="ECO:0007669"/>
    <property type="project" value="TreeGrafter"/>
</dbReference>
<reference evidence="4 5" key="1">
    <citation type="submission" date="2018-05" db="EMBL/GenBank/DDBJ databases">
        <title>Rhodohalobacter halophilus gen. nov., sp. nov., a moderately halophilic member of the family Balneolaceae.</title>
        <authorList>
            <person name="Liu Z.-W."/>
        </authorList>
    </citation>
    <scope>NUCLEOTIDE SEQUENCE [LARGE SCALE GENOMIC DNA]</scope>
    <source>
        <strain evidence="4 5">8A47</strain>
    </source>
</reference>
<dbReference type="OrthoDB" id="9790596at2"/>
<dbReference type="RefSeq" id="WP_109645050.1">
    <property type="nucleotide sequence ID" value="NZ_QGGB01000003.1"/>
</dbReference>
<dbReference type="SUPFAM" id="SSF55909">
    <property type="entry name" value="Pentein"/>
    <property type="match status" value="1"/>
</dbReference>
<evidence type="ECO:0000256" key="1">
    <source>
        <dbReference type="ARBA" id="ARBA00008532"/>
    </source>
</evidence>
<dbReference type="InterPro" id="IPR033199">
    <property type="entry name" value="DDAH-like"/>
</dbReference>
<dbReference type="GO" id="GO:0000052">
    <property type="term" value="P:citrulline metabolic process"/>
    <property type="evidence" value="ECO:0007669"/>
    <property type="project" value="TreeGrafter"/>
</dbReference>
<accession>A0A316TS69</accession>
<feature type="active site" description="Proton donor" evidence="3">
    <location>
        <position position="161"/>
    </location>
</feature>
<evidence type="ECO:0000313" key="5">
    <source>
        <dbReference type="Proteomes" id="UP000245533"/>
    </source>
</evidence>
<evidence type="ECO:0000256" key="3">
    <source>
        <dbReference type="PIRSR" id="PIRSR633199-1"/>
    </source>
</evidence>
<evidence type="ECO:0000313" key="4">
    <source>
        <dbReference type="EMBL" id="PWN07397.1"/>
    </source>
</evidence>
<gene>
    <name evidence="4" type="ORF">DDZ15_03795</name>
</gene>
<feature type="active site" description="Nucleophile" evidence="3">
    <location>
        <position position="248"/>
    </location>
</feature>
<dbReference type="GO" id="GO:0016403">
    <property type="term" value="F:dimethylargininase activity"/>
    <property type="evidence" value="ECO:0007669"/>
    <property type="project" value="TreeGrafter"/>
</dbReference>
<dbReference type="AlphaFoldDB" id="A0A316TS69"/>
<keyword evidence="5" id="KW-1185">Reference proteome</keyword>
<keyword evidence="2" id="KW-0378">Hydrolase</keyword>
<organism evidence="4 5">
    <name type="scientific">Rhodohalobacter mucosus</name>
    <dbReference type="NCBI Taxonomy" id="2079485"/>
    <lineage>
        <taxon>Bacteria</taxon>
        <taxon>Pseudomonadati</taxon>
        <taxon>Balneolota</taxon>
        <taxon>Balneolia</taxon>
        <taxon>Balneolales</taxon>
        <taxon>Balneolaceae</taxon>
        <taxon>Rhodohalobacter</taxon>
    </lineage>
</organism>
<dbReference type="Pfam" id="PF02274">
    <property type="entry name" value="ADI"/>
    <property type="match status" value="1"/>
</dbReference>
<protein>
    <submittedName>
        <fullName evidence="4">Dimethylargininase</fullName>
    </submittedName>
</protein>
<sequence>MKSTALTRNVSPLLAECELTHLNRSPIDIAKAAEQHQAYEKALETMGYTILRLPDLPDHPDGVFVEDTAFVLPEIAIIARPGAESRRAETDSMASVLEAYRVLHPITSPGTLDGGDVLVLGKTIYIGSSGRTNHHAIQQVAEITRPIGYKVVAVPVTGCLHLKTAVSAIEEDLILMNPEWIDPAIFEGCRSIPVHPSEPFGANVMRKNNTALTPISFPGTAEVLQKLGYDLLTVDQSELAKAEAGLTCCSVIVPHLS</sequence>
<dbReference type="Proteomes" id="UP000245533">
    <property type="component" value="Unassembled WGS sequence"/>
</dbReference>
<dbReference type="GO" id="GO:0045429">
    <property type="term" value="P:positive regulation of nitric oxide biosynthetic process"/>
    <property type="evidence" value="ECO:0007669"/>
    <property type="project" value="TreeGrafter"/>
</dbReference>
<dbReference type="PANTHER" id="PTHR12737:SF9">
    <property type="entry name" value="DIMETHYLARGININASE"/>
    <property type="match status" value="1"/>
</dbReference>
<comment type="caution">
    <text evidence="4">The sequence shown here is derived from an EMBL/GenBank/DDBJ whole genome shotgun (WGS) entry which is preliminary data.</text>
</comment>
<dbReference type="GO" id="GO:0016597">
    <property type="term" value="F:amino acid binding"/>
    <property type="evidence" value="ECO:0007669"/>
    <property type="project" value="TreeGrafter"/>
</dbReference>
<name>A0A316TS69_9BACT</name>
<dbReference type="Gene3D" id="3.75.10.10">
    <property type="entry name" value="L-arginine/glycine Amidinotransferase, Chain A"/>
    <property type="match status" value="1"/>
</dbReference>
<comment type="similarity">
    <text evidence="1">Belongs to the DDAH family.</text>
</comment>
<dbReference type="EMBL" id="QGGB01000003">
    <property type="protein sequence ID" value="PWN07397.1"/>
    <property type="molecule type" value="Genomic_DNA"/>
</dbReference>
<proteinExistence type="inferred from homology"/>
<evidence type="ECO:0000256" key="2">
    <source>
        <dbReference type="ARBA" id="ARBA00022801"/>
    </source>
</evidence>
<dbReference type="PANTHER" id="PTHR12737">
    <property type="entry name" value="DIMETHYLARGININE DIMETHYLAMINOHYDROLASE"/>
    <property type="match status" value="1"/>
</dbReference>